<organism evidence="2">
    <name type="scientific">bioreactor metagenome</name>
    <dbReference type="NCBI Taxonomy" id="1076179"/>
    <lineage>
        <taxon>unclassified sequences</taxon>
        <taxon>metagenomes</taxon>
        <taxon>ecological metagenomes</taxon>
    </lineage>
</organism>
<dbReference type="Pfam" id="PF00128">
    <property type="entry name" value="Alpha-amylase"/>
    <property type="match status" value="1"/>
</dbReference>
<sequence length="161" mass="17754">MAPFYPYLVSFAGTHDTPRIRTELGSDQLQILTLAAVLTMEGISLIYYGDELGMEGGEDPDNRRAMRWDLVNSPLAQEIRALANFRAQNAVLRRGSMEPVFAGDRALLFTRSIGEETCAVVINFGAEEAHLSGKFHKVLLGEAILAENGVRVPAMRYAVVR</sequence>
<protein>
    <recommendedName>
        <fullName evidence="1">Glycosyl hydrolase family 13 catalytic domain-containing protein</fullName>
    </recommendedName>
</protein>
<dbReference type="InterPro" id="IPR017853">
    <property type="entry name" value="GH"/>
</dbReference>
<accession>A0A645C9N2</accession>
<dbReference type="AlphaFoldDB" id="A0A645C9N2"/>
<reference evidence="2" key="1">
    <citation type="submission" date="2019-08" db="EMBL/GenBank/DDBJ databases">
        <authorList>
            <person name="Kucharzyk K."/>
            <person name="Murdoch R.W."/>
            <person name="Higgins S."/>
            <person name="Loffler F."/>
        </authorList>
    </citation>
    <scope>NUCLEOTIDE SEQUENCE</scope>
</reference>
<dbReference type="InterPro" id="IPR013780">
    <property type="entry name" value="Glyco_hydro_b"/>
</dbReference>
<dbReference type="GO" id="GO:0005975">
    <property type="term" value="P:carbohydrate metabolic process"/>
    <property type="evidence" value="ECO:0007669"/>
    <property type="project" value="InterPro"/>
</dbReference>
<dbReference type="Gene3D" id="2.60.40.1180">
    <property type="entry name" value="Golgi alpha-mannosidase II"/>
    <property type="match status" value="1"/>
</dbReference>
<dbReference type="InterPro" id="IPR006047">
    <property type="entry name" value="GH13_cat_dom"/>
</dbReference>
<evidence type="ECO:0000259" key="1">
    <source>
        <dbReference type="Pfam" id="PF00128"/>
    </source>
</evidence>
<comment type="caution">
    <text evidence="2">The sequence shown here is derived from an EMBL/GenBank/DDBJ whole genome shotgun (WGS) entry which is preliminary data.</text>
</comment>
<dbReference type="EMBL" id="VSSQ01025201">
    <property type="protein sequence ID" value="MPM73184.1"/>
    <property type="molecule type" value="Genomic_DNA"/>
</dbReference>
<dbReference type="Gene3D" id="3.20.20.80">
    <property type="entry name" value="Glycosidases"/>
    <property type="match status" value="1"/>
</dbReference>
<proteinExistence type="predicted"/>
<gene>
    <name evidence="2" type="ORF">SDC9_120160</name>
</gene>
<feature type="domain" description="Glycosyl hydrolase family 13 catalytic" evidence="1">
    <location>
        <begin position="10"/>
        <end position="69"/>
    </location>
</feature>
<dbReference type="SUPFAM" id="SSF51445">
    <property type="entry name" value="(Trans)glycosidases"/>
    <property type="match status" value="1"/>
</dbReference>
<dbReference type="PANTHER" id="PTHR10357">
    <property type="entry name" value="ALPHA-AMYLASE FAMILY MEMBER"/>
    <property type="match status" value="1"/>
</dbReference>
<evidence type="ECO:0000313" key="2">
    <source>
        <dbReference type="EMBL" id="MPM73184.1"/>
    </source>
</evidence>
<name>A0A645C9N2_9ZZZZ</name>
<dbReference type="SUPFAM" id="SSF51011">
    <property type="entry name" value="Glycosyl hydrolase domain"/>
    <property type="match status" value="1"/>
</dbReference>